<keyword evidence="7" id="KW-0547">Nucleotide-binding</keyword>
<dbReference type="Pfam" id="PF00512">
    <property type="entry name" value="HisKA"/>
    <property type="match status" value="1"/>
</dbReference>
<keyword evidence="10 14" id="KW-1133">Transmembrane helix</keyword>
<dbReference type="PANTHER" id="PTHR42878">
    <property type="entry name" value="TWO-COMPONENT HISTIDINE KINASE"/>
    <property type="match status" value="1"/>
</dbReference>
<keyword evidence="17" id="KW-1185">Reference proteome</keyword>
<feature type="transmembrane region" description="Helical" evidence="14">
    <location>
        <begin position="52"/>
        <end position="83"/>
    </location>
</feature>
<evidence type="ECO:0000256" key="7">
    <source>
        <dbReference type="ARBA" id="ARBA00022741"/>
    </source>
</evidence>
<dbReference type="RefSeq" id="WP_007415903.1">
    <property type="nucleotide sequence ID" value="NZ_ABOX02000020.1"/>
</dbReference>
<dbReference type="Gene3D" id="3.30.565.10">
    <property type="entry name" value="Histidine kinase-like ATPase, C-terminal domain"/>
    <property type="match status" value="1"/>
</dbReference>
<evidence type="ECO:0000256" key="12">
    <source>
        <dbReference type="ARBA" id="ARBA00023136"/>
    </source>
</evidence>
<protein>
    <recommendedName>
        <fullName evidence="3">histidine kinase</fullName>
        <ecNumber evidence="3">2.7.13.3</ecNumber>
    </recommendedName>
</protein>
<comment type="subcellular location">
    <subcellularLocation>
        <location evidence="2">Membrane</location>
        <topology evidence="2">Multi-pass membrane protein</topology>
    </subcellularLocation>
</comment>
<dbReference type="InterPro" id="IPR036890">
    <property type="entry name" value="HATPase_C_sf"/>
</dbReference>
<evidence type="ECO:0000256" key="4">
    <source>
        <dbReference type="ARBA" id="ARBA00022553"/>
    </source>
</evidence>
<dbReference type="PANTHER" id="PTHR42878:SF15">
    <property type="entry name" value="BACTERIOPHYTOCHROME"/>
    <property type="match status" value="1"/>
</dbReference>
<dbReference type="InterPro" id="IPR003594">
    <property type="entry name" value="HATPase_dom"/>
</dbReference>
<dbReference type="STRING" id="320771.Cflav_PD3207"/>
<evidence type="ECO:0000256" key="11">
    <source>
        <dbReference type="ARBA" id="ARBA00023012"/>
    </source>
</evidence>
<comment type="caution">
    <text evidence="16">The sequence shown here is derived from an EMBL/GenBank/DDBJ whole genome shotgun (WGS) entry which is preliminary data.</text>
</comment>
<dbReference type="InterPro" id="IPR005467">
    <property type="entry name" value="His_kinase_dom"/>
</dbReference>
<gene>
    <name evidence="16" type="ORF">Cflav_PD3207</name>
</gene>
<sequence>MRKLQADIRKCELFCQRLSERPAAVRYGFATLMVLLAFLLRQGFHLALGEHFPLTFFLTSAIVAAWLGGLGPGLYAIVLGFVLGDYFFLPPIQSIGVYEEAEAMELLGNVLTGLLAISAIALMHRARRRIDYYANELAQARKQIEEHALKLEIQVAQRTSELSQSVEFLQNFCYSIAHNVRAPLRAMHGGAALLEMSSGTKLNEEEKAAMGMIKEGSERMDKMINVLLLYGRLSHATVSLVPIPAASFVKGIVISMKSDVEKAGAEIHIEESPLELQADRKLLAIALQSILRNALKFHSGATAPVVNVCMEGRQDRIKIWIKDNGLGIDPRYQHKIFSLFERLDTDSEIGIGSGLAIASKALERMGGSIGVVSDLGKGACFWLELKKA</sequence>
<dbReference type="GO" id="GO:0005524">
    <property type="term" value="F:ATP binding"/>
    <property type="evidence" value="ECO:0007669"/>
    <property type="project" value="UniProtKB-KW"/>
</dbReference>
<keyword evidence="5" id="KW-0808">Transferase</keyword>
<dbReference type="AlphaFoldDB" id="B9XJB0"/>
<dbReference type="Pfam" id="PF13493">
    <property type="entry name" value="DUF4118"/>
    <property type="match status" value="1"/>
</dbReference>
<feature type="coiled-coil region" evidence="13">
    <location>
        <begin position="123"/>
        <end position="157"/>
    </location>
</feature>
<feature type="domain" description="Histidine kinase" evidence="15">
    <location>
        <begin position="175"/>
        <end position="388"/>
    </location>
</feature>
<dbReference type="InterPro" id="IPR036097">
    <property type="entry name" value="HisK_dim/P_sf"/>
</dbReference>
<dbReference type="InterPro" id="IPR025201">
    <property type="entry name" value="KdpD_TM"/>
</dbReference>
<keyword evidence="6 14" id="KW-0812">Transmembrane</keyword>
<dbReference type="InterPro" id="IPR003661">
    <property type="entry name" value="HisK_dim/P_dom"/>
</dbReference>
<feature type="transmembrane region" description="Helical" evidence="14">
    <location>
        <begin position="23"/>
        <end position="40"/>
    </location>
</feature>
<reference evidence="16 17" key="1">
    <citation type="journal article" date="2011" name="J. Bacteriol.">
        <title>Genome sequence of 'Pedosphaera parvula' Ellin514, an aerobic Verrucomicrobial isolate from pasture soil.</title>
        <authorList>
            <person name="Kant R."/>
            <person name="van Passel M.W."/>
            <person name="Sangwan P."/>
            <person name="Palva A."/>
            <person name="Lucas S."/>
            <person name="Copeland A."/>
            <person name="Lapidus A."/>
            <person name="Glavina Del Rio T."/>
            <person name="Dalin E."/>
            <person name="Tice H."/>
            <person name="Bruce D."/>
            <person name="Goodwin L."/>
            <person name="Pitluck S."/>
            <person name="Chertkov O."/>
            <person name="Larimer F.W."/>
            <person name="Land M.L."/>
            <person name="Hauser L."/>
            <person name="Brettin T.S."/>
            <person name="Detter J.C."/>
            <person name="Han S."/>
            <person name="de Vos W.M."/>
            <person name="Janssen P.H."/>
            <person name="Smidt H."/>
        </authorList>
    </citation>
    <scope>NUCLEOTIDE SEQUENCE [LARGE SCALE GENOMIC DNA]</scope>
    <source>
        <strain evidence="16 17">Ellin514</strain>
    </source>
</reference>
<dbReference type="OrthoDB" id="176780at2"/>
<evidence type="ECO:0000313" key="16">
    <source>
        <dbReference type="EMBL" id="EEF60148.1"/>
    </source>
</evidence>
<evidence type="ECO:0000256" key="9">
    <source>
        <dbReference type="ARBA" id="ARBA00022840"/>
    </source>
</evidence>
<keyword evidence="9" id="KW-0067">ATP-binding</keyword>
<dbReference type="InterPro" id="IPR004358">
    <property type="entry name" value="Sig_transdc_His_kin-like_C"/>
</dbReference>
<evidence type="ECO:0000256" key="8">
    <source>
        <dbReference type="ARBA" id="ARBA00022777"/>
    </source>
</evidence>
<evidence type="ECO:0000256" key="5">
    <source>
        <dbReference type="ARBA" id="ARBA00022679"/>
    </source>
</evidence>
<dbReference type="PRINTS" id="PR00344">
    <property type="entry name" value="BCTRLSENSOR"/>
</dbReference>
<evidence type="ECO:0000256" key="10">
    <source>
        <dbReference type="ARBA" id="ARBA00022989"/>
    </source>
</evidence>
<comment type="catalytic activity">
    <reaction evidence="1">
        <text>ATP + protein L-histidine = ADP + protein N-phospho-L-histidine.</text>
        <dbReference type="EC" id="2.7.13.3"/>
    </reaction>
</comment>
<organism evidence="16 17">
    <name type="scientific">Pedosphaera parvula (strain Ellin514)</name>
    <dbReference type="NCBI Taxonomy" id="320771"/>
    <lineage>
        <taxon>Bacteria</taxon>
        <taxon>Pseudomonadati</taxon>
        <taxon>Verrucomicrobiota</taxon>
        <taxon>Pedosphaerae</taxon>
        <taxon>Pedosphaerales</taxon>
        <taxon>Pedosphaeraceae</taxon>
        <taxon>Pedosphaera</taxon>
    </lineage>
</organism>
<keyword evidence="13" id="KW-0175">Coiled coil</keyword>
<dbReference type="InterPro" id="IPR050351">
    <property type="entry name" value="BphY/WalK/GraS-like"/>
</dbReference>
<dbReference type="Gene3D" id="1.20.120.620">
    <property type="entry name" value="Backbone structure of the membrane domain of e. Coli histidine kinase receptor kdpd"/>
    <property type="match status" value="1"/>
</dbReference>
<keyword evidence="8 16" id="KW-0418">Kinase</keyword>
<evidence type="ECO:0000256" key="1">
    <source>
        <dbReference type="ARBA" id="ARBA00000085"/>
    </source>
</evidence>
<dbReference type="GO" id="GO:0000155">
    <property type="term" value="F:phosphorelay sensor kinase activity"/>
    <property type="evidence" value="ECO:0007669"/>
    <property type="project" value="InterPro"/>
</dbReference>
<name>B9XJB0_PEDPL</name>
<dbReference type="SMART" id="SM00387">
    <property type="entry name" value="HATPase_c"/>
    <property type="match status" value="1"/>
</dbReference>
<keyword evidence="11" id="KW-0902">Two-component regulatory system</keyword>
<keyword evidence="4" id="KW-0597">Phosphoprotein</keyword>
<evidence type="ECO:0000313" key="17">
    <source>
        <dbReference type="Proteomes" id="UP000003688"/>
    </source>
</evidence>
<dbReference type="GO" id="GO:0016020">
    <property type="term" value="C:membrane"/>
    <property type="evidence" value="ECO:0007669"/>
    <property type="project" value="UniProtKB-SubCell"/>
</dbReference>
<keyword evidence="12 14" id="KW-0472">Membrane</keyword>
<dbReference type="GO" id="GO:0007234">
    <property type="term" value="P:osmosensory signaling via phosphorelay pathway"/>
    <property type="evidence" value="ECO:0007669"/>
    <property type="project" value="TreeGrafter"/>
</dbReference>
<proteinExistence type="predicted"/>
<dbReference type="SUPFAM" id="SSF47384">
    <property type="entry name" value="Homodimeric domain of signal transducing histidine kinase"/>
    <property type="match status" value="1"/>
</dbReference>
<evidence type="ECO:0000256" key="13">
    <source>
        <dbReference type="SAM" id="Coils"/>
    </source>
</evidence>
<dbReference type="PROSITE" id="PS50109">
    <property type="entry name" value="HIS_KIN"/>
    <property type="match status" value="1"/>
</dbReference>
<evidence type="ECO:0000256" key="3">
    <source>
        <dbReference type="ARBA" id="ARBA00012438"/>
    </source>
</evidence>
<dbReference type="Gene3D" id="1.10.287.130">
    <property type="match status" value="1"/>
</dbReference>
<accession>B9XJB0</accession>
<dbReference type="EMBL" id="ABOX02000020">
    <property type="protein sequence ID" value="EEF60148.1"/>
    <property type="molecule type" value="Genomic_DNA"/>
</dbReference>
<dbReference type="Proteomes" id="UP000003688">
    <property type="component" value="Unassembled WGS sequence"/>
</dbReference>
<dbReference type="SUPFAM" id="SSF55874">
    <property type="entry name" value="ATPase domain of HSP90 chaperone/DNA topoisomerase II/histidine kinase"/>
    <property type="match status" value="1"/>
</dbReference>
<dbReference type="CDD" id="cd00082">
    <property type="entry name" value="HisKA"/>
    <property type="match status" value="1"/>
</dbReference>
<dbReference type="Pfam" id="PF02518">
    <property type="entry name" value="HATPase_c"/>
    <property type="match status" value="1"/>
</dbReference>
<dbReference type="SMART" id="SM00388">
    <property type="entry name" value="HisKA"/>
    <property type="match status" value="1"/>
</dbReference>
<dbReference type="EC" id="2.7.13.3" evidence="3"/>
<feature type="transmembrane region" description="Helical" evidence="14">
    <location>
        <begin position="103"/>
        <end position="123"/>
    </location>
</feature>
<dbReference type="GO" id="GO:0030295">
    <property type="term" value="F:protein kinase activator activity"/>
    <property type="evidence" value="ECO:0007669"/>
    <property type="project" value="TreeGrafter"/>
</dbReference>
<dbReference type="GO" id="GO:0000156">
    <property type="term" value="F:phosphorelay response regulator activity"/>
    <property type="evidence" value="ECO:0007669"/>
    <property type="project" value="TreeGrafter"/>
</dbReference>
<dbReference type="InterPro" id="IPR038318">
    <property type="entry name" value="KdpD_sf"/>
</dbReference>
<evidence type="ECO:0000259" key="15">
    <source>
        <dbReference type="PROSITE" id="PS50109"/>
    </source>
</evidence>
<evidence type="ECO:0000256" key="2">
    <source>
        <dbReference type="ARBA" id="ARBA00004141"/>
    </source>
</evidence>
<evidence type="ECO:0000256" key="6">
    <source>
        <dbReference type="ARBA" id="ARBA00022692"/>
    </source>
</evidence>
<evidence type="ECO:0000256" key="14">
    <source>
        <dbReference type="SAM" id="Phobius"/>
    </source>
</evidence>